<sequence length="162" mass="17702">MPNNGGKGGRPKKPPHLHLVEGTHRPDRHGPKDAIQPLNPEPPKPPEFMSVRGAELFDGLCGILKGMGLLTADHTIMLWLLASRIEECEQHQAIVEDLGYTFMKLSATTGQQIPTIRPEARLRSDAFRHLQSLLAEFGLSPAALGRVSTAKAPPKNDFADFA</sequence>
<dbReference type="Pfam" id="PF05119">
    <property type="entry name" value="Terminase_4"/>
    <property type="match status" value="1"/>
</dbReference>
<dbReference type="InterPro" id="IPR006448">
    <property type="entry name" value="Phage_term_ssu_P27"/>
</dbReference>
<name>A0A386KRL3_9CAUD</name>
<feature type="region of interest" description="Disordered" evidence="1">
    <location>
        <begin position="1"/>
        <end position="46"/>
    </location>
</feature>
<organism evidence="2 3">
    <name type="scientific">Caulobacter phage Kronos</name>
    <dbReference type="NCBI Taxonomy" id="2340873"/>
    <lineage>
        <taxon>Viruses</taxon>
        <taxon>Duplodnaviria</taxon>
        <taxon>Heunggongvirae</taxon>
        <taxon>Uroviricota</taxon>
        <taxon>Caudoviricetes</taxon>
        <taxon>Caudoviricetes incertae sedis</taxon>
        <taxon>Kronosvirus</taxon>
        <taxon>Kronosvirus pelion</taxon>
    </lineage>
</organism>
<reference evidence="2 3" key="1">
    <citation type="submission" date="2018-08" db="EMBL/GenBank/DDBJ databases">
        <title>The isolation and characterization of a novel rhizosphere caulophage that is similar to lambdoid phages.</title>
        <authorList>
            <person name="Berrios L."/>
            <person name="Ely B."/>
        </authorList>
    </citation>
    <scope>NUCLEOTIDE SEQUENCE [LARGE SCALE GENOMIC DNA]</scope>
</reference>
<protein>
    <submittedName>
        <fullName evidence="2">Terminase small subunit</fullName>
    </submittedName>
</protein>
<dbReference type="EMBL" id="MH884648">
    <property type="protein sequence ID" value="AYD87654.1"/>
    <property type="molecule type" value="Genomic_DNA"/>
</dbReference>
<accession>A0A386KRL3</accession>
<dbReference type="Proteomes" id="UP000269323">
    <property type="component" value="Segment"/>
</dbReference>
<keyword evidence="3" id="KW-1185">Reference proteome</keyword>
<evidence type="ECO:0000256" key="1">
    <source>
        <dbReference type="SAM" id="MobiDB-lite"/>
    </source>
</evidence>
<evidence type="ECO:0000313" key="3">
    <source>
        <dbReference type="Proteomes" id="UP000269323"/>
    </source>
</evidence>
<evidence type="ECO:0000313" key="2">
    <source>
        <dbReference type="EMBL" id="AYD87654.1"/>
    </source>
</evidence>
<proteinExistence type="predicted"/>
<feature type="compositionally biased region" description="Basic and acidic residues" evidence="1">
    <location>
        <begin position="18"/>
        <end position="32"/>
    </location>
</feature>